<dbReference type="Proteomes" id="UP000693946">
    <property type="component" value="Unassembled WGS sequence"/>
</dbReference>
<feature type="non-terminal residue" evidence="1">
    <location>
        <position position="1"/>
    </location>
</feature>
<accession>A0AAV6PCW9</accession>
<organism evidence="1 2">
    <name type="scientific">Solea senegalensis</name>
    <name type="common">Senegalese sole</name>
    <dbReference type="NCBI Taxonomy" id="28829"/>
    <lineage>
        <taxon>Eukaryota</taxon>
        <taxon>Metazoa</taxon>
        <taxon>Chordata</taxon>
        <taxon>Craniata</taxon>
        <taxon>Vertebrata</taxon>
        <taxon>Euteleostomi</taxon>
        <taxon>Actinopterygii</taxon>
        <taxon>Neopterygii</taxon>
        <taxon>Teleostei</taxon>
        <taxon>Neoteleostei</taxon>
        <taxon>Acanthomorphata</taxon>
        <taxon>Carangaria</taxon>
        <taxon>Pleuronectiformes</taxon>
        <taxon>Pleuronectoidei</taxon>
        <taxon>Soleidae</taxon>
        <taxon>Solea</taxon>
    </lineage>
</organism>
<keyword evidence="2" id="KW-1185">Reference proteome</keyword>
<dbReference type="EMBL" id="JAGKHQ010001536">
    <property type="protein sequence ID" value="KAG7454931.1"/>
    <property type="molecule type" value="Genomic_DNA"/>
</dbReference>
<protein>
    <submittedName>
        <fullName evidence="1">Uncharacterized protein</fullName>
    </submittedName>
</protein>
<sequence length="106" mass="11396">APQIPQPPTTTTTTTSSSSLCYLRADTCFCWPRSSCVSNHHLLLQFPSSCTSPGFHIIHGETSQRGDLKRSAAEEWPSAAFDDTSHVATNGGVIHADPYHTTPVGL</sequence>
<evidence type="ECO:0000313" key="2">
    <source>
        <dbReference type="Proteomes" id="UP000693946"/>
    </source>
</evidence>
<proteinExistence type="predicted"/>
<comment type="caution">
    <text evidence="1">The sequence shown here is derived from an EMBL/GenBank/DDBJ whole genome shotgun (WGS) entry which is preliminary data.</text>
</comment>
<gene>
    <name evidence="1" type="ORF">JOB18_042348</name>
</gene>
<name>A0AAV6PCW9_SOLSE</name>
<evidence type="ECO:0000313" key="1">
    <source>
        <dbReference type="EMBL" id="KAG7454931.1"/>
    </source>
</evidence>
<reference evidence="1 2" key="1">
    <citation type="journal article" date="2021" name="Sci. Rep.">
        <title>Chromosome anchoring in Senegalese sole (Solea senegalensis) reveals sex-associated markers and genome rearrangements in flatfish.</title>
        <authorList>
            <person name="Guerrero-Cozar I."/>
            <person name="Gomez-Garrido J."/>
            <person name="Berbel C."/>
            <person name="Martinez-Blanch J.F."/>
            <person name="Alioto T."/>
            <person name="Claros M.G."/>
            <person name="Gagnaire P.A."/>
            <person name="Manchado M."/>
        </authorList>
    </citation>
    <scope>NUCLEOTIDE SEQUENCE [LARGE SCALE GENOMIC DNA]</scope>
    <source>
        <strain evidence="1">Sse05_10M</strain>
    </source>
</reference>
<dbReference type="AlphaFoldDB" id="A0AAV6PCW9"/>